<dbReference type="EMBL" id="FNHB01000003">
    <property type="protein sequence ID" value="SDM22938.1"/>
    <property type="molecule type" value="Genomic_DNA"/>
</dbReference>
<evidence type="ECO:0000259" key="4">
    <source>
        <dbReference type="Pfam" id="PF17853"/>
    </source>
</evidence>
<dbReference type="InterPro" id="IPR042070">
    <property type="entry name" value="PucR_C-HTH_sf"/>
</dbReference>
<dbReference type="RefSeq" id="WP_092071195.1">
    <property type="nucleotide sequence ID" value="NZ_FNHB01000003.1"/>
</dbReference>
<keyword evidence="6" id="KW-1185">Reference proteome</keyword>
<protein>
    <submittedName>
        <fullName evidence="5">PucR C-terminal helix-turn-helix domain-containing protein</fullName>
    </submittedName>
</protein>
<dbReference type="Pfam" id="PF07905">
    <property type="entry name" value="PucR"/>
    <property type="match status" value="1"/>
</dbReference>
<comment type="similarity">
    <text evidence="1">Belongs to the CdaR family.</text>
</comment>
<dbReference type="AlphaFoldDB" id="A0A1G9RI77"/>
<dbReference type="Pfam" id="PF13556">
    <property type="entry name" value="HTH_30"/>
    <property type="match status" value="1"/>
</dbReference>
<dbReference type="InterPro" id="IPR051448">
    <property type="entry name" value="CdaR-like_regulators"/>
</dbReference>
<accession>A0A1G9RI77</accession>
<feature type="domain" description="PucR C-terminal helix-turn-helix" evidence="3">
    <location>
        <begin position="338"/>
        <end position="395"/>
    </location>
</feature>
<dbReference type="InterPro" id="IPR012914">
    <property type="entry name" value="PucR_dom"/>
</dbReference>
<gene>
    <name evidence="5" type="ORF">SAMN04488502_1033</name>
</gene>
<evidence type="ECO:0000313" key="5">
    <source>
        <dbReference type="EMBL" id="SDM22938.1"/>
    </source>
</evidence>
<proteinExistence type="inferred from homology"/>
<dbReference type="Pfam" id="PF17853">
    <property type="entry name" value="GGDEF_2"/>
    <property type="match status" value="1"/>
</dbReference>
<sequence length="402" mass="45691">MVSCKDLLELASLKNLKIRGGQGGLDRDVRWVHFIDLPDVLPWVQGGELLFITGIALTAVEQDLLKLLNGIASKNLAGLVINIGPYIAEIPASVIALADELAFPVFELPWEMKMVDITQDVSRYIVMKQMEEKSINDLLENILFSSGYDAAALARRAAYYGYDLSQPHQIGIVRASDFNNFLPEHQDEIARMKMRERFEGAAREILNKYYHKVLSIIRIDSIIFLMPETVYKNRSKLDNTAIGEEIVSHCQLKLPQLNVSMGLGNCFTDIEQAKISFDQARLALKFADFSGEQNRLYCYQDLGVYKLLFELDERVLEAYYQETLGELAEYDDKHGAELIPTLLVYLQENGNSIQAAKKLFIHKNTLIYRLKKVETITGKNVDKMQDRITLLMGLIIGRQIVY</sequence>
<evidence type="ECO:0000256" key="1">
    <source>
        <dbReference type="ARBA" id="ARBA00006754"/>
    </source>
</evidence>
<dbReference type="InterPro" id="IPR025736">
    <property type="entry name" value="PucR_C-HTH_dom"/>
</dbReference>
<dbReference type="PANTHER" id="PTHR33744">
    <property type="entry name" value="CARBOHYDRATE DIACID REGULATOR"/>
    <property type="match status" value="1"/>
</dbReference>
<reference evidence="5 6" key="1">
    <citation type="submission" date="2016-10" db="EMBL/GenBank/DDBJ databases">
        <authorList>
            <person name="de Groot N.N."/>
        </authorList>
    </citation>
    <scope>NUCLEOTIDE SEQUENCE [LARGE SCALE GENOMIC DNA]</scope>
    <source>
        <strain evidence="5 6">DSM 1736</strain>
    </source>
</reference>
<dbReference type="PANTHER" id="PTHR33744:SF1">
    <property type="entry name" value="DNA-BINDING TRANSCRIPTIONAL ACTIVATOR ADER"/>
    <property type="match status" value="1"/>
</dbReference>
<dbReference type="Proteomes" id="UP000214880">
    <property type="component" value="Unassembled WGS sequence"/>
</dbReference>
<dbReference type="OrthoDB" id="9792148at2"/>
<evidence type="ECO:0000313" key="6">
    <source>
        <dbReference type="Proteomes" id="UP000214880"/>
    </source>
</evidence>
<dbReference type="STRING" id="146817.SAMN04488502_1033"/>
<organism evidence="5 6">
    <name type="scientific">Dendrosporobacter quercicolus</name>
    <dbReference type="NCBI Taxonomy" id="146817"/>
    <lineage>
        <taxon>Bacteria</taxon>
        <taxon>Bacillati</taxon>
        <taxon>Bacillota</taxon>
        <taxon>Negativicutes</taxon>
        <taxon>Selenomonadales</taxon>
        <taxon>Sporomusaceae</taxon>
        <taxon>Dendrosporobacter</taxon>
    </lineage>
</organism>
<name>A0A1G9RI77_9FIRM</name>
<dbReference type="Gene3D" id="1.10.10.2840">
    <property type="entry name" value="PucR C-terminal helix-turn-helix domain"/>
    <property type="match status" value="1"/>
</dbReference>
<feature type="domain" description="CdaR GGDEF-like" evidence="4">
    <location>
        <begin position="149"/>
        <end position="285"/>
    </location>
</feature>
<evidence type="ECO:0000259" key="2">
    <source>
        <dbReference type="Pfam" id="PF07905"/>
    </source>
</evidence>
<evidence type="ECO:0000259" key="3">
    <source>
        <dbReference type="Pfam" id="PF13556"/>
    </source>
</evidence>
<feature type="domain" description="Purine catabolism PurC-like" evidence="2">
    <location>
        <begin position="6"/>
        <end position="125"/>
    </location>
</feature>
<dbReference type="InterPro" id="IPR041522">
    <property type="entry name" value="CdaR_GGDEF"/>
</dbReference>